<dbReference type="EMBL" id="DXAJ01000097">
    <property type="protein sequence ID" value="HJA02989.1"/>
    <property type="molecule type" value="Genomic_DNA"/>
</dbReference>
<evidence type="ECO:0000259" key="8">
    <source>
        <dbReference type="Pfam" id="PF02782"/>
    </source>
</evidence>
<evidence type="ECO:0000256" key="5">
    <source>
        <dbReference type="ARBA" id="ARBA00022840"/>
    </source>
</evidence>
<sequence length="471" mass="51073">MKTVLCIDQSTQGTKALFLDEEGRVIARAARPHRQIVDGRGYISHDLNEIWQNVLLVARECVGENAASVKAVGISNQRETSCMWNDEGPLADAVVWQCARAKEISDALAPYAEVIRQKTGLPLSPYFPAAKYAWLLQNTEKSGKVRLGTVDSFLVWKLTGNFYTDYSNASRTQLFDLHTLQWDEELCRLFGVPVEALPEVKDSDGVFGYTDLGGILPEQVPVCGVLGDSHAALFAEGCLAAGQLKVTYGTGSSVMMNVGEKFVESRCGLASSLAWKRKGKVSYVLEGNINYSCAVITWLKDDLGLLNDAKEAGVLAAEANERDETVLIPAFSGLSAPYWKPDARAAILNMSRTTGKKELCRAAEESIAFQIADILDALRADTGLEAREVRADGGAAGDAFLMQLQADVSGASVLASCERELSPLGAGVLAGIAAGVYQEDVLQGEVRRFTPRENARVIASRARWKNCLKQL</sequence>
<dbReference type="InterPro" id="IPR018483">
    <property type="entry name" value="Carb_kinase_FGGY_CS"/>
</dbReference>
<evidence type="ECO:0000256" key="1">
    <source>
        <dbReference type="ARBA" id="ARBA00009156"/>
    </source>
</evidence>
<dbReference type="Gene3D" id="3.30.420.40">
    <property type="match status" value="2"/>
</dbReference>
<evidence type="ECO:0000259" key="7">
    <source>
        <dbReference type="Pfam" id="PF00370"/>
    </source>
</evidence>
<comment type="similarity">
    <text evidence="1">Belongs to the FGGY kinase family.</text>
</comment>
<evidence type="ECO:0000313" key="10">
    <source>
        <dbReference type="Proteomes" id="UP000824221"/>
    </source>
</evidence>
<dbReference type="Proteomes" id="UP000824221">
    <property type="component" value="Unassembled WGS sequence"/>
</dbReference>
<dbReference type="InterPro" id="IPR018485">
    <property type="entry name" value="FGGY_C"/>
</dbReference>
<dbReference type="GO" id="GO:0019563">
    <property type="term" value="P:glycerol catabolic process"/>
    <property type="evidence" value="ECO:0007669"/>
    <property type="project" value="TreeGrafter"/>
</dbReference>
<dbReference type="SUPFAM" id="SSF53067">
    <property type="entry name" value="Actin-like ATPase domain"/>
    <property type="match status" value="2"/>
</dbReference>
<dbReference type="GO" id="GO:0004370">
    <property type="term" value="F:glycerol kinase activity"/>
    <property type="evidence" value="ECO:0007669"/>
    <property type="project" value="TreeGrafter"/>
</dbReference>
<accession>A0A9D2H3A7</accession>
<dbReference type="AlphaFoldDB" id="A0A9D2H3A7"/>
<proteinExistence type="inferred from homology"/>
<evidence type="ECO:0000313" key="9">
    <source>
        <dbReference type="EMBL" id="HJA02989.1"/>
    </source>
</evidence>
<reference evidence="9" key="1">
    <citation type="journal article" date="2021" name="PeerJ">
        <title>Extensive microbial diversity within the chicken gut microbiome revealed by metagenomics and culture.</title>
        <authorList>
            <person name="Gilroy R."/>
            <person name="Ravi A."/>
            <person name="Getino M."/>
            <person name="Pursley I."/>
            <person name="Horton D.L."/>
            <person name="Alikhan N.F."/>
            <person name="Baker D."/>
            <person name="Gharbi K."/>
            <person name="Hall N."/>
            <person name="Watson M."/>
            <person name="Adriaenssens E.M."/>
            <person name="Foster-Nyarko E."/>
            <person name="Jarju S."/>
            <person name="Secka A."/>
            <person name="Antonio M."/>
            <person name="Oren A."/>
            <person name="Chaudhuri R.R."/>
            <person name="La Ragione R."/>
            <person name="Hildebrand F."/>
            <person name="Pallen M.J."/>
        </authorList>
    </citation>
    <scope>NUCLEOTIDE SEQUENCE</scope>
    <source>
        <strain evidence="9">CHK156-179</strain>
    </source>
</reference>
<dbReference type="Pfam" id="PF00370">
    <property type="entry name" value="FGGY_N"/>
    <property type="match status" value="1"/>
</dbReference>
<dbReference type="PIRSF" id="PIRSF000538">
    <property type="entry name" value="GlpK"/>
    <property type="match status" value="1"/>
</dbReference>
<keyword evidence="3" id="KW-0547">Nucleotide-binding</keyword>
<dbReference type="PANTHER" id="PTHR10196">
    <property type="entry name" value="SUGAR KINASE"/>
    <property type="match status" value="1"/>
</dbReference>
<feature type="domain" description="Carbohydrate kinase FGGY N-terminal" evidence="7">
    <location>
        <begin position="4"/>
        <end position="234"/>
    </location>
</feature>
<dbReference type="PROSITE" id="PS00933">
    <property type="entry name" value="FGGY_KINASES_1"/>
    <property type="match status" value="1"/>
</dbReference>
<evidence type="ECO:0000256" key="3">
    <source>
        <dbReference type="ARBA" id="ARBA00022741"/>
    </source>
</evidence>
<keyword evidence="5" id="KW-0067">ATP-binding</keyword>
<keyword evidence="4 9" id="KW-0418">Kinase</keyword>
<keyword evidence="2" id="KW-0808">Transferase</keyword>
<gene>
    <name evidence="9" type="ORF">H9797_06430</name>
</gene>
<dbReference type="PANTHER" id="PTHR10196:SF69">
    <property type="entry name" value="GLYCEROL KINASE"/>
    <property type="match status" value="1"/>
</dbReference>
<dbReference type="GO" id="GO:0005524">
    <property type="term" value="F:ATP binding"/>
    <property type="evidence" value="ECO:0007669"/>
    <property type="project" value="UniProtKB-KW"/>
</dbReference>
<reference evidence="9" key="2">
    <citation type="submission" date="2021-04" db="EMBL/GenBank/DDBJ databases">
        <authorList>
            <person name="Gilroy R."/>
        </authorList>
    </citation>
    <scope>NUCLEOTIDE SEQUENCE</scope>
    <source>
        <strain evidence="9">CHK156-179</strain>
    </source>
</reference>
<evidence type="ECO:0000256" key="2">
    <source>
        <dbReference type="ARBA" id="ARBA00022679"/>
    </source>
</evidence>
<dbReference type="CDD" id="cd07769">
    <property type="entry name" value="ASKHA_NBD_FGGY_GK"/>
    <property type="match status" value="1"/>
</dbReference>
<organism evidence="9 10">
    <name type="scientific">Candidatus Gallimonas gallistercoris</name>
    <dbReference type="NCBI Taxonomy" id="2838602"/>
    <lineage>
        <taxon>Bacteria</taxon>
        <taxon>Bacillati</taxon>
        <taxon>Bacillota</taxon>
        <taxon>Clostridia</taxon>
        <taxon>Candidatus Gallimonas</taxon>
    </lineage>
</organism>
<name>A0A9D2H3A7_9FIRM</name>
<dbReference type="InterPro" id="IPR000577">
    <property type="entry name" value="Carb_kinase_FGGY"/>
</dbReference>
<evidence type="ECO:0000256" key="6">
    <source>
        <dbReference type="ARBA" id="ARBA00043149"/>
    </source>
</evidence>
<dbReference type="GO" id="GO:0005829">
    <property type="term" value="C:cytosol"/>
    <property type="evidence" value="ECO:0007669"/>
    <property type="project" value="TreeGrafter"/>
</dbReference>
<dbReference type="InterPro" id="IPR043129">
    <property type="entry name" value="ATPase_NBD"/>
</dbReference>
<comment type="caution">
    <text evidence="9">The sequence shown here is derived from an EMBL/GenBank/DDBJ whole genome shotgun (WGS) entry which is preliminary data.</text>
</comment>
<feature type="domain" description="Carbohydrate kinase FGGY C-terminal" evidence="8">
    <location>
        <begin position="245"/>
        <end position="434"/>
    </location>
</feature>
<dbReference type="InterPro" id="IPR018484">
    <property type="entry name" value="FGGY_N"/>
</dbReference>
<evidence type="ECO:0000256" key="4">
    <source>
        <dbReference type="ARBA" id="ARBA00022777"/>
    </source>
</evidence>
<protein>
    <recommendedName>
        <fullName evidence="6">ATP:glycerol 3-phosphotransferase</fullName>
    </recommendedName>
</protein>
<dbReference type="Pfam" id="PF02782">
    <property type="entry name" value="FGGY_C"/>
    <property type="match status" value="1"/>
</dbReference>